<dbReference type="InterPro" id="IPR006710">
    <property type="entry name" value="Glyco_hydro_43"/>
</dbReference>
<reference evidence="9 10" key="1">
    <citation type="submission" date="2019-12" db="EMBL/GenBank/DDBJ databases">
        <title>Novel species isolated from a subtropical stream in China.</title>
        <authorList>
            <person name="Lu H."/>
        </authorList>
    </citation>
    <scope>NUCLEOTIDE SEQUENCE [LARGE SCALE GENOMIC DNA]</scope>
    <source>
        <strain evidence="9 10">FT50W</strain>
    </source>
</reference>
<keyword evidence="4" id="KW-0119">Carbohydrate metabolism</keyword>
<proteinExistence type="inferred from homology"/>
<gene>
    <name evidence="9" type="ORF">GTP44_11320</name>
</gene>
<evidence type="ECO:0000256" key="4">
    <source>
        <dbReference type="ARBA" id="ARBA00023277"/>
    </source>
</evidence>
<evidence type="ECO:0000256" key="7">
    <source>
        <dbReference type="RuleBase" id="RU361187"/>
    </source>
</evidence>
<dbReference type="GO" id="GO:0004553">
    <property type="term" value="F:hydrolase activity, hydrolyzing O-glycosyl compounds"/>
    <property type="evidence" value="ECO:0007669"/>
    <property type="project" value="InterPro"/>
</dbReference>
<dbReference type="EMBL" id="WWCP01000011">
    <property type="protein sequence ID" value="MYM82541.1"/>
    <property type="molecule type" value="Genomic_DNA"/>
</dbReference>
<organism evidence="9 10">
    <name type="scientific">Duganella lactea</name>
    <dbReference type="NCBI Taxonomy" id="2692173"/>
    <lineage>
        <taxon>Bacteria</taxon>
        <taxon>Pseudomonadati</taxon>
        <taxon>Pseudomonadota</taxon>
        <taxon>Betaproteobacteria</taxon>
        <taxon>Burkholderiales</taxon>
        <taxon>Oxalobacteraceae</taxon>
        <taxon>Telluria group</taxon>
        <taxon>Duganella</taxon>
    </lineage>
</organism>
<accession>A0A6L8MK32</accession>
<dbReference type="CDD" id="cd08990">
    <property type="entry name" value="GH43_AXH_like"/>
    <property type="match status" value="1"/>
</dbReference>
<evidence type="ECO:0000256" key="2">
    <source>
        <dbReference type="ARBA" id="ARBA00022651"/>
    </source>
</evidence>
<comment type="similarity">
    <text evidence="1 7">Belongs to the glycosyl hydrolase 43 family.</text>
</comment>
<dbReference type="GO" id="GO:0045493">
    <property type="term" value="P:xylan catabolic process"/>
    <property type="evidence" value="ECO:0007669"/>
    <property type="project" value="UniProtKB-KW"/>
</dbReference>
<protein>
    <submittedName>
        <fullName evidence="9">Family 43 glycosylhydrolase</fullName>
    </submittedName>
</protein>
<keyword evidence="2" id="KW-0624">Polysaccharide degradation</keyword>
<evidence type="ECO:0000256" key="6">
    <source>
        <dbReference type="PIRSR" id="PIRSR606710-2"/>
    </source>
</evidence>
<keyword evidence="2" id="KW-0858">Xylan degradation</keyword>
<feature type="signal peptide" evidence="8">
    <location>
        <begin position="1"/>
        <end position="19"/>
    </location>
</feature>
<evidence type="ECO:0000313" key="9">
    <source>
        <dbReference type="EMBL" id="MYM82541.1"/>
    </source>
</evidence>
<feature type="chain" id="PRO_5026930208" evidence="8">
    <location>
        <begin position="20"/>
        <end position="315"/>
    </location>
</feature>
<evidence type="ECO:0000256" key="3">
    <source>
        <dbReference type="ARBA" id="ARBA00022801"/>
    </source>
</evidence>
<evidence type="ECO:0000313" key="10">
    <source>
        <dbReference type="Proteomes" id="UP000474565"/>
    </source>
</evidence>
<feature type="site" description="Important for catalytic activity, responsible for pKa modulation of the active site Glu and correct orientation of both the proton donor and substrate" evidence="6">
    <location>
        <position position="154"/>
    </location>
</feature>
<dbReference type="Pfam" id="PF04616">
    <property type="entry name" value="Glyco_hydro_43"/>
    <property type="match status" value="1"/>
</dbReference>
<dbReference type="InterPro" id="IPR052176">
    <property type="entry name" value="Glycosyl_Hydrlase_43_Enz"/>
</dbReference>
<dbReference type="InterPro" id="IPR023296">
    <property type="entry name" value="Glyco_hydro_beta-prop_sf"/>
</dbReference>
<dbReference type="Gene3D" id="2.115.10.20">
    <property type="entry name" value="Glycosyl hydrolase domain, family 43"/>
    <property type="match status" value="1"/>
</dbReference>
<evidence type="ECO:0000256" key="1">
    <source>
        <dbReference type="ARBA" id="ARBA00009865"/>
    </source>
</evidence>
<evidence type="ECO:0000256" key="8">
    <source>
        <dbReference type="SAM" id="SignalP"/>
    </source>
</evidence>
<name>A0A6L8MK32_9BURK</name>
<keyword evidence="8" id="KW-0732">Signal</keyword>
<dbReference type="SUPFAM" id="SSF75005">
    <property type="entry name" value="Arabinanase/levansucrase/invertase"/>
    <property type="match status" value="1"/>
</dbReference>
<keyword evidence="3 7" id="KW-0378">Hydrolase</keyword>
<dbReference type="Proteomes" id="UP000474565">
    <property type="component" value="Unassembled WGS sequence"/>
</dbReference>
<dbReference type="PANTHER" id="PTHR43772:SF2">
    <property type="entry name" value="PUTATIVE (AFU_ORTHOLOGUE AFUA_2G04480)-RELATED"/>
    <property type="match status" value="1"/>
</dbReference>
<dbReference type="PANTHER" id="PTHR43772">
    <property type="entry name" value="ENDO-1,4-BETA-XYLANASE"/>
    <property type="match status" value="1"/>
</dbReference>
<sequence length="315" mass="34522">MRYSAILMLMCAIPALALGAQPISPRFSADPSAHFFSDKGQGQFYVYATDDASNSGKYWDSTSWRLYTSPDSMRWKDAGIPLAVTVFKWARPDAKAWAPEVAQRNGKYYFYAPVGGDKIGVAVSDRPDGGYRDARTTALVDKARDANAGDEPIDPAVFVDKSGQAYMYFGTRVPKVVKLKSDMTSTDGAINNVVIHNMPNASQYGEAPFLHEHAGVYYFSFSTGWPGQIVYATGASPLGPFTYRGVIVDYLKISTNHHSIVEHDGKSLLFYHDSLLPGGSSYRRSITTAPLDYTSDGDIRKIELAPSQLGSKPKP</sequence>
<evidence type="ECO:0000256" key="5">
    <source>
        <dbReference type="ARBA" id="ARBA00023295"/>
    </source>
</evidence>
<keyword evidence="5 7" id="KW-0326">Glycosidase</keyword>
<dbReference type="RefSeq" id="WP_161019504.1">
    <property type="nucleotide sequence ID" value="NZ_WWCP01000011.1"/>
</dbReference>
<comment type="caution">
    <text evidence="9">The sequence shown here is derived from an EMBL/GenBank/DDBJ whole genome shotgun (WGS) entry which is preliminary data.</text>
</comment>
<dbReference type="AlphaFoldDB" id="A0A6L8MK32"/>